<keyword evidence="2" id="KW-1133">Transmembrane helix</keyword>
<name>A0A8B8C5N2_CRAVI</name>
<organism evidence="4 5">
    <name type="scientific">Crassostrea virginica</name>
    <name type="common">Eastern oyster</name>
    <dbReference type="NCBI Taxonomy" id="6565"/>
    <lineage>
        <taxon>Eukaryota</taxon>
        <taxon>Metazoa</taxon>
        <taxon>Spiralia</taxon>
        <taxon>Lophotrochozoa</taxon>
        <taxon>Mollusca</taxon>
        <taxon>Bivalvia</taxon>
        <taxon>Autobranchia</taxon>
        <taxon>Pteriomorphia</taxon>
        <taxon>Ostreida</taxon>
        <taxon>Ostreoidea</taxon>
        <taxon>Ostreidae</taxon>
        <taxon>Crassostrea</taxon>
    </lineage>
</organism>
<feature type="region of interest" description="Disordered" evidence="1">
    <location>
        <begin position="468"/>
        <end position="534"/>
    </location>
</feature>
<dbReference type="GeneID" id="111115677"/>
<accession>A0A8B8C5N2</accession>
<evidence type="ECO:0000313" key="4">
    <source>
        <dbReference type="Proteomes" id="UP000694844"/>
    </source>
</evidence>
<keyword evidence="2" id="KW-0472">Membrane</keyword>
<dbReference type="KEGG" id="cvn:111115677"/>
<proteinExistence type="predicted"/>
<gene>
    <name evidence="5" type="primary">LOC111115677</name>
</gene>
<feature type="chain" id="PRO_5034266088" evidence="3">
    <location>
        <begin position="20"/>
        <end position="579"/>
    </location>
</feature>
<feature type="signal peptide" evidence="3">
    <location>
        <begin position="1"/>
        <end position="19"/>
    </location>
</feature>
<evidence type="ECO:0000256" key="2">
    <source>
        <dbReference type="SAM" id="Phobius"/>
    </source>
</evidence>
<evidence type="ECO:0000313" key="5">
    <source>
        <dbReference type="RefSeq" id="XP_022310211.1"/>
    </source>
</evidence>
<reference evidence="5" key="1">
    <citation type="submission" date="2025-08" db="UniProtKB">
        <authorList>
            <consortium name="RefSeq"/>
        </authorList>
    </citation>
    <scope>IDENTIFICATION</scope>
    <source>
        <tissue evidence="5">Whole sample</tissue>
    </source>
</reference>
<feature type="transmembrane region" description="Helical" evidence="2">
    <location>
        <begin position="422"/>
        <end position="447"/>
    </location>
</feature>
<protein>
    <submittedName>
        <fullName evidence="5">Uncharacterized protein LOC111115677 isoform X1</fullName>
    </submittedName>
</protein>
<dbReference type="OrthoDB" id="6203794at2759"/>
<evidence type="ECO:0000256" key="1">
    <source>
        <dbReference type="SAM" id="MobiDB-lite"/>
    </source>
</evidence>
<keyword evidence="2" id="KW-0812">Transmembrane</keyword>
<sequence>MAVLLSCFVILLFPSISYQQWSIYLRPNPYAVGETNITLQCYIYISNFLNTTFEFRPNKNHDWLTVAYINESGKLIKQGYHEENFFSFLTFYDHSRYYYYNIFWTSIATIHNDRCTVDAELYPSFRCRAFKGSFVTSLEKSILSLKGNVPTSLSSIHNLWPRSNTKGYYEVGDVLQLQCTGEIESINSTPSKNIRWCKKEKELFRVISLQDHPTSSIVHRSKDGCTLTENSVIFYHITNRDTDLEIMCESGSHSYYCGFSGLNSSISIPTSEKIKEVQKWRTSPILIHNGKTWLNPQIVEVPGDEIGTTIHLLSTASAVSPNSSLTQNVNWCTRKHGEKNWTNVILQDATFSRTQATSNSSGRVKIFSEITYHVTSLDTEIHFMFEISTHYKCGTGLESSNVSLHIVSGKQQQDTTKPLCNMAGLSVVIVLLILVVIFITICVIILCRRKEIRFLGWLIKLDIDQNQDKADTQAPRRPTNLSTTVHSRPSAGSSIRYVASPTTNGLDHNEDENRSHTNQGYEPETDEKPTDDYEEAVCSIAPKRESFYENEVLKQEKEMEVYEDLNTESSQQDYDDLKF</sequence>
<keyword evidence="3" id="KW-0732">Signal</keyword>
<dbReference type="Proteomes" id="UP000694844">
    <property type="component" value="Chromosome 9"/>
</dbReference>
<keyword evidence="4" id="KW-1185">Reference proteome</keyword>
<dbReference type="AlphaFoldDB" id="A0A8B8C5N2"/>
<feature type="compositionally biased region" description="Polar residues" evidence="1">
    <location>
        <begin position="479"/>
        <end position="493"/>
    </location>
</feature>
<evidence type="ECO:0000256" key="3">
    <source>
        <dbReference type="SAM" id="SignalP"/>
    </source>
</evidence>
<dbReference type="RefSeq" id="XP_022310211.1">
    <property type="nucleotide sequence ID" value="XM_022454503.1"/>
</dbReference>